<dbReference type="CDD" id="cd03014">
    <property type="entry name" value="PRX_Atyp2cys"/>
    <property type="match status" value="1"/>
</dbReference>
<evidence type="ECO:0000259" key="7">
    <source>
        <dbReference type="PROSITE" id="PS51352"/>
    </source>
</evidence>
<gene>
    <name evidence="6" type="primary">tpx</name>
    <name evidence="8" type="ORF">SAMN05444377_11445</name>
</gene>
<dbReference type="GO" id="GO:0008379">
    <property type="term" value="F:thioredoxin peroxidase activity"/>
    <property type="evidence" value="ECO:0007669"/>
    <property type="project" value="UniProtKB-UniRule"/>
</dbReference>
<evidence type="ECO:0000256" key="3">
    <source>
        <dbReference type="ARBA" id="ARBA00023002"/>
    </source>
</evidence>
<proteinExistence type="inferred from homology"/>
<dbReference type="PANTHER" id="PTHR43110:SF1">
    <property type="entry name" value="THIOL PEROXIDASE"/>
    <property type="match status" value="1"/>
</dbReference>
<dbReference type="InterPro" id="IPR013766">
    <property type="entry name" value="Thioredoxin_domain"/>
</dbReference>
<dbReference type="Proteomes" id="UP000184147">
    <property type="component" value="Unassembled WGS sequence"/>
</dbReference>
<feature type="active site" description="Cysteine sulfenic acid (-SOH) intermediate" evidence="6">
    <location>
        <position position="60"/>
    </location>
</feature>
<keyword evidence="5 6" id="KW-0676">Redox-active center</keyword>
<dbReference type="InterPro" id="IPR018219">
    <property type="entry name" value="Tpx_CS"/>
</dbReference>
<keyword evidence="3 6" id="KW-0560">Oxidoreductase</keyword>
<keyword evidence="4 6" id="KW-1015">Disulfide bond</keyword>
<dbReference type="EC" id="1.11.1.24" evidence="6"/>
<dbReference type="InterPro" id="IPR036249">
    <property type="entry name" value="Thioredoxin-like_sf"/>
</dbReference>
<feature type="disulfide bond" description="Redox-active" evidence="6">
    <location>
        <begin position="60"/>
        <end position="94"/>
    </location>
</feature>
<name>A0A1M5D994_9FLAO</name>
<evidence type="ECO:0000256" key="5">
    <source>
        <dbReference type="ARBA" id="ARBA00023284"/>
    </source>
</evidence>
<evidence type="ECO:0000313" key="9">
    <source>
        <dbReference type="Proteomes" id="UP000184147"/>
    </source>
</evidence>
<dbReference type="STRING" id="1124188.SAMN05444377_11445"/>
<accession>A0A1M5D994</accession>
<dbReference type="InterPro" id="IPR050455">
    <property type="entry name" value="Tpx_Peroxidase_subfamily"/>
</dbReference>
<comment type="function">
    <text evidence="6">Thiol-specific peroxidase that catalyzes the reduction of hydrogen peroxide and organic hydroperoxides to water and alcohols, respectively. Plays a role in cell protection against oxidative stress by detoxifying peroxides.</text>
</comment>
<keyword evidence="1 6" id="KW-0575">Peroxidase</keyword>
<comment type="subunit">
    <text evidence="6">Homodimer.</text>
</comment>
<comment type="similarity">
    <text evidence="6">Belongs to the peroxiredoxin family. Tpx subfamily.</text>
</comment>
<reference evidence="8 9" key="1">
    <citation type="submission" date="2016-11" db="EMBL/GenBank/DDBJ databases">
        <authorList>
            <person name="Jaros S."/>
            <person name="Januszkiewicz K."/>
            <person name="Wedrychowicz H."/>
        </authorList>
    </citation>
    <scope>NUCLEOTIDE SEQUENCE [LARGE SCALE GENOMIC DNA]</scope>
    <source>
        <strain evidence="8 9">DSM 25660</strain>
    </source>
</reference>
<dbReference type="SUPFAM" id="SSF52833">
    <property type="entry name" value="Thioredoxin-like"/>
    <property type="match status" value="1"/>
</dbReference>
<dbReference type="OrthoDB" id="9781543at2"/>
<dbReference type="InterPro" id="IPR013740">
    <property type="entry name" value="Redoxin"/>
</dbReference>
<sequence length="166" mass="17430">MAQITLGGNPVHTSGNLPEIGTKAPAFELVKNDLSTATLADFAGSKVVLNIFPSIDTPTCATSVRTFNAKAAALENTKVLCISRDLPFAQKRFCGAEGIENVINLSDFKSGAFGKAYGLELTDSALAGLHSRAVVVLDENGTVVHAEQVPEIANEPNYEAALNALQ</sequence>
<dbReference type="InterPro" id="IPR002065">
    <property type="entry name" value="TPX"/>
</dbReference>
<evidence type="ECO:0000256" key="4">
    <source>
        <dbReference type="ARBA" id="ARBA00023157"/>
    </source>
</evidence>
<keyword evidence="2 6" id="KW-0049">Antioxidant</keyword>
<protein>
    <recommendedName>
        <fullName evidence="6">Thiol peroxidase</fullName>
        <shortName evidence="6">Tpx</shortName>
        <ecNumber evidence="6">1.11.1.24</ecNumber>
    </recommendedName>
    <alternativeName>
        <fullName evidence="6">Peroxiredoxin tpx</fullName>
        <shortName evidence="6">Prx</shortName>
    </alternativeName>
    <alternativeName>
        <fullName evidence="6">Thioredoxin peroxidase</fullName>
    </alternativeName>
    <alternativeName>
        <fullName evidence="6">Thioredoxin-dependent peroxiredoxin</fullName>
    </alternativeName>
</protein>
<dbReference type="Pfam" id="PF08534">
    <property type="entry name" value="Redoxin"/>
    <property type="match status" value="1"/>
</dbReference>
<evidence type="ECO:0000313" key="8">
    <source>
        <dbReference type="EMBL" id="SHF63470.1"/>
    </source>
</evidence>
<dbReference type="PROSITE" id="PS51352">
    <property type="entry name" value="THIOREDOXIN_2"/>
    <property type="match status" value="1"/>
</dbReference>
<dbReference type="RefSeq" id="WP_073364441.1">
    <property type="nucleotide sequence ID" value="NZ_FQVQ01000014.1"/>
</dbReference>
<evidence type="ECO:0000256" key="2">
    <source>
        <dbReference type="ARBA" id="ARBA00022862"/>
    </source>
</evidence>
<dbReference type="Gene3D" id="3.40.30.10">
    <property type="entry name" value="Glutaredoxin"/>
    <property type="match status" value="1"/>
</dbReference>
<dbReference type="NCBIfam" id="NF001808">
    <property type="entry name" value="PRK00522.1"/>
    <property type="match status" value="1"/>
</dbReference>
<dbReference type="PROSITE" id="PS01265">
    <property type="entry name" value="TPX"/>
    <property type="match status" value="1"/>
</dbReference>
<dbReference type="PANTHER" id="PTHR43110">
    <property type="entry name" value="THIOL PEROXIDASE"/>
    <property type="match status" value="1"/>
</dbReference>
<evidence type="ECO:0000256" key="1">
    <source>
        <dbReference type="ARBA" id="ARBA00022559"/>
    </source>
</evidence>
<comment type="catalytic activity">
    <reaction evidence="6">
        <text>a hydroperoxide + [thioredoxin]-dithiol = an alcohol + [thioredoxin]-disulfide + H2O</text>
        <dbReference type="Rhea" id="RHEA:62620"/>
        <dbReference type="Rhea" id="RHEA-COMP:10698"/>
        <dbReference type="Rhea" id="RHEA-COMP:10700"/>
        <dbReference type="ChEBI" id="CHEBI:15377"/>
        <dbReference type="ChEBI" id="CHEBI:29950"/>
        <dbReference type="ChEBI" id="CHEBI:30879"/>
        <dbReference type="ChEBI" id="CHEBI:35924"/>
        <dbReference type="ChEBI" id="CHEBI:50058"/>
        <dbReference type="EC" id="1.11.1.24"/>
    </reaction>
</comment>
<dbReference type="AlphaFoldDB" id="A0A1M5D994"/>
<evidence type="ECO:0000256" key="6">
    <source>
        <dbReference type="HAMAP-Rule" id="MF_00269"/>
    </source>
</evidence>
<feature type="domain" description="Thioredoxin" evidence="7">
    <location>
        <begin position="18"/>
        <end position="166"/>
    </location>
</feature>
<keyword evidence="9" id="KW-1185">Reference proteome</keyword>
<dbReference type="EMBL" id="FQVQ01000014">
    <property type="protein sequence ID" value="SHF63470.1"/>
    <property type="molecule type" value="Genomic_DNA"/>
</dbReference>
<organism evidence="8 9">
    <name type="scientific">Flavobacterium fontis</name>
    <dbReference type="NCBI Taxonomy" id="1124188"/>
    <lineage>
        <taxon>Bacteria</taxon>
        <taxon>Pseudomonadati</taxon>
        <taxon>Bacteroidota</taxon>
        <taxon>Flavobacteriia</taxon>
        <taxon>Flavobacteriales</taxon>
        <taxon>Flavobacteriaceae</taxon>
        <taxon>Flavobacterium</taxon>
    </lineage>
</organism>
<comment type="miscellaneous">
    <text evidence="6">The active site is a conserved redox-active cysteine residue, the peroxidatic cysteine (C(P)), which makes the nucleophilic attack on the peroxide substrate. The peroxide oxidizes the C(P)-SH to cysteine sulfenic acid (C(P)-SOH), which then reacts with another cysteine residue, the resolving cysteine (C(R)), to form a disulfide bridge. The disulfide is subsequently reduced by an appropriate electron donor to complete the catalytic cycle. In this atypical 2-Cys peroxiredoxin, C(R) is present in the same subunit to form an intramolecular disulfide. The disulfide is subsequently reduced by thioredoxin.</text>
</comment>
<dbReference type="HAMAP" id="MF_00269">
    <property type="entry name" value="Tpx"/>
    <property type="match status" value="1"/>
</dbReference>